<protein>
    <submittedName>
        <fullName evidence="2">DNA-binding PadR family transcriptional regulator</fullName>
    </submittedName>
</protein>
<gene>
    <name evidence="2" type="ORF">QO011_002510</name>
</gene>
<dbReference type="InterPro" id="IPR005149">
    <property type="entry name" value="Tscrpt_reg_PadR_N"/>
</dbReference>
<dbReference type="PROSITE" id="PS51257">
    <property type="entry name" value="PROKAR_LIPOPROTEIN"/>
    <property type="match status" value="1"/>
</dbReference>
<comment type="caution">
    <text evidence="2">The sequence shown here is derived from an EMBL/GenBank/DDBJ whole genome shotgun (WGS) entry which is preliminary data.</text>
</comment>
<keyword evidence="3" id="KW-1185">Reference proteome</keyword>
<accession>A0ABU0J8B7</accession>
<dbReference type="Gene3D" id="1.10.10.10">
    <property type="entry name" value="Winged helix-like DNA-binding domain superfamily/Winged helix DNA-binding domain"/>
    <property type="match status" value="1"/>
</dbReference>
<sequence length="199" mass="22757">MSRRKVSNPLALAALACLAERSMHPYEIAVTLRERRKDDSVRLNYGSLYTIVQSLERHGLIQAEQTERPGARPERTVYAITAAGRHELLDWLSELTATPAKEFVQFEAALSFLPILSPEEAAALLEERCRRLELELAQDRGARDYAGKQGLPRLFAIESEYRSALKQAELDWTRALAGDIREDRLDGLELWRTFHREPR</sequence>
<dbReference type="PANTHER" id="PTHR43252">
    <property type="entry name" value="TRANSCRIPTIONAL REGULATOR YQJI"/>
    <property type="match status" value="1"/>
</dbReference>
<dbReference type="Pfam" id="PF03551">
    <property type="entry name" value="PadR"/>
    <property type="match status" value="1"/>
</dbReference>
<name>A0ABU0J8B7_9HYPH</name>
<evidence type="ECO:0000259" key="1">
    <source>
        <dbReference type="Pfam" id="PF03551"/>
    </source>
</evidence>
<dbReference type="EMBL" id="JAUSVX010000003">
    <property type="protein sequence ID" value="MDQ0469499.1"/>
    <property type="molecule type" value="Genomic_DNA"/>
</dbReference>
<proteinExistence type="predicted"/>
<evidence type="ECO:0000313" key="3">
    <source>
        <dbReference type="Proteomes" id="UP001242480"/>
    </source>
</evidence>
<dbReference type="RefSeq" id="WP_307272257.1">
    <property type="nucleotide sequence ID" value="NZ_JAUSVX010000003.1"/>
</dbReference>
<keyword evidence="2" id="KW-0238">DNA-binding</keyword>
<dbReference type="PANTHER" id="PTHR43252:SF2">
    <property type="entry name" value="TRANSCRIPTION REGULATOR, PADR-LIKE FAMILY"/>
    <property type="match status" value="1"/>
</dbReference>
<dbReference type="InterPro" id="IPR036388">
    <property type="entry name" value="WH-like_DNA-bd_sf"/>
</dbReference>
<feature type="domain" description="Transcription regulator PadR N-terminal" evidence="1">
    <location>
        <begin position="15"/>
        <end position="88"/>
    </location>
</feature>
<dbReference type="SUPFAM" id="SSF46785">
    <property type="entry name" value="Winged helix' DNA-binding domain"/>
    <property type="match status" value="1"/>
</dbReference>
<organism evidence="2 3">
    <name type="scientific">Labrys wisconsinensis</name>
    <dbReference type="NCBI Taxonomy" id="425677"/>
    <lineage>
        <taxon>Bacteria</taxon>
        <taxon>Pseudomonadati</taxon>
        <taxon>Pseudomonadota</taxon>
        <taxon>Alphaproteobacteria</taxon>
        <taxon>Hyphomicrobiales</taxon>
        <taxon>Xanthobacteraceae</taxon>
        <taxon>Labrys</taxon>
    </lineage>
</organism>
<dbReference type="GO" id="GO:0003677">
    <property type="term" value="F:DNA binding"/>
    <property type="evidence" value="ECO:0007669"/>
    <property type="project" value="UniProtKB-KW"/>
</dbReference>
<reference evidence="2 3" key="1">
    <citation type="submission" date="2023-07" db="EMBL/GenBank/DDBJ databases">
        <title>Genomic Encyclopedia of Type Strains, Phase IV (KMG-IV): sequencing the most valuable type-strain genomes for metagenomic binning, comparative biology and taxonomic classification.</title>
        <authorList>
            <person name="Goeker M."/>
        </authorList>
    </citation>
    <scope>NUCLEOTIDE SEQUENCE [LARGE SCALE GENOMIC DNA]</scope>
    <source>
        <strain evidence="2 3">DSM 19619</strain>
    </source>
</reference>
<dbReference type="Proteomes" id="UP001242480">
    <property type="component" value="Unassembled WGS sequence"/>
</dbReference>
<dbReference type="InterPro" id="IPR036390">
    <property type="entry name" value="WH_DNA-bd_sf"/>
</dbReference>
<evidence type="ECO:0000313" key="2">
    <source>
        <dbReference type="EMBL" id="MDQ0469499.1"/>
    </source>
</evidence>